<dbReference type="PANTHER" id="PTHR22953">
    <property type="entry name" value="ACID PHOSPHATASE RELATED"/>
    <property type="match status" value="1"/>
</dbReference>
<dbReference type="EMBL" id="JBBNAG010000009">
    <property type="protein sequence ID" value="KAK9104562.1"/>
    <property type="molecule type" value="Genomic_DNA"/>
</dbReference>
<dbReference type="Proteomes" id="UP001419268">
    <property type="component" value="Unassembled WGS sequence"/>
</dbReference>
<evidence type="ECO:0000313" key="4">
    <source>
        <dbReference type="Proteomes" id="UP001419268"/>
    </source>
</evidence>
<keyword evidence="4" id="KW-1185">Reference proteome</keyword>
<organism evidence="3 4">
    <name type="scientific">Stephania cephalantha</name>
    <dbReference type="NCBI Taxonomy" id="152367"/>
    <lineage>
        <taxon>Eukaryota</taxon>
        <taxon>Viridiplantae</taxon>
        <taxon>Streptophyta</taxon>
        <taxon>Embryophyta</taxon>
        <taxon>Tracheophyta</taxon>
        <taxon>Spermatophyta</taxon>
        <taxon>Magnoliopsida</taxon>
        <taxon>Ranunculales</taxon>
        <taxon>Menispermaceae</taxon>
        <taxon>Menispermoideae</taxon>
        <taxon>Cissampelideae</taxon>
        <taxon>Stephania</taxon>
    </lineage>
</organism>
<dbReference type="AlphaFoldDB" id="A0AAP0I073"/>
<protein>
    <recommendedName>
        <fullName evidence="2">Purple acid phosphatase N-terminal domain-containing protein</fullName>
    </recommendedName>
</protein>
<dbReference type="InterPro" id="IPR008963">
    <property type="entry name" value="Purple_acid_Pase-like_N"/>
</dbReference>
<accession>A0AAP0I073</accession>
<dbReference type="Gene3D" id="2.60.40.380">
    <property type="entry name" value="Purple acid phosphatase-like, N-terminal"/>
    <property type="match status" value="1"/>
</dbReference>
<comment type="caution">
    <text evidence="3">The sequence shown here is derived from an EMBL/GenBank/DDBJ whole genome shotgun (WGS) entry which is preliminary data.</text>
</comment>
<dbReference type="GO" id="GO:0046872">
    <property type="term" value="F:metal ion binding"/>
    <property type="evidence" value="ECO:0007669"/>
    <property type="project" value="InterPro"/>
</dbReference>
<dbReference type="InterPro" id="IPR015914">
    <property type="entry name" value="PAPs_N"/>
</dbReference>
<name>A0AAP0I073_9MAGN</name>
<dbReference type="InterPro" id="IPR039331">
    <property type="entry name" value="PAPs-like"/>
</dbReference>
<dbReference type="Pfam" id="PF16656">
    <property type="entry name" value="Pur_ac_phosph_N"/>
    <property type="match status" value="1"/>
</dbReference>
<feature type="domain" description="Purple acid phosphatase N-terminal" evidence="2">
    <location>
        <begin position="45"/>
        <end position="116"/>
    </location>
</feature>
<proteinExistence type="predicted"/>
<dbReference type="PANTHER" id="PTHR22953:SF86">
    <property type="entry name" value="PURPLE ACID PHOSPHATASE 10"/>
    <property type="match status" value="1"/>
</dbReference>
<evidence type="ECO:0000313" key="3">
    <source>
        <dbReference type="EMBL" id="KAK9104562.1"/>
    </source>
</evidence>
<dbReference type="GO" id="GO:0003993">
    <property type="term" value="F:acid phosphatase activity"/>
    <property type="evidence" value="ECO:0007669"/>
    <property type="project" value="InterPro"/>
</dbReference>
<dbReference type="SUPFAM" id="SSF49363">
    <property type="entry name" value="Purple acid phosphatase, N-terminal domain"/>
    <property type="match status" value="1"/>
</dbReference>
<gene>
    <name evidence="3" type="ORF">Scep_021406</name>
</gene>
<evidence type="ECO:0000256" key="1">
    <source>
        <dbReference type="ARBA" id="ARBA00022729"/>
    </source>
</evidence>
<keyword evidence="1" id="KW-0732">Signal</keyword>
<evidence type="ECO:0000259" key="2">
    <source>
        <dbReference type="Pfam" id="PF16656"/>
    </source>
</evidence>
<sequence>MSRTHGASLLYYRGITSSFVRQPEKIIEMPLNSDVCKVLHSYNDPQQVHITEGDHEGRAVIVSWVTPDEADSSTIVYWREKCKYMFSAKGSVLRYKFYNYNCGYIHHCTVKNLEKAREAIGHRS</sequence>
<reference evidence="3 4" key="1">
    <citation type="submission" date="2024-01" db="EMBL/GenBank/DDBJ databases">
        <title>Genome assemblies of Stephania.</title>
        <authorList>
            <person name="Yang L."/>
        </authorList>
    </citation>
    <scope>NUCLEOTIDE SEQUENCE [LARGE SCALE GENOMIC DNA]</scope>
    <source>
        <strain evidence="3">JXDWG</strain>
        <tissue evidence="3">Leaf</tissue>
    </source>
</reference>